<sequence length="1672" mass="173238">MVCKDEVCLWFKDNEPHRRLELLCGLLNMCLPMELRFISTCVEDLGKRDFYDLREAEYKANNIQEITRLSNLLDERTRSNVIVYVALLSSRNHTCSTLLYQILAEAQQTPLPTDVNYIKEMLLIYTMVLHHPAFTFEQKRVIADLHSRTCRAETQLCQQRSSETELMDALSQTCSPVAEGCDSGLSVGTEPEGDALLDGCGLLPTPGSQLHHHYHHHSHSLPSGTGGHGVSQTTGDSGGSQDACSSGSGESSELYNESGTVSTTYIYNSSIFDQQGLAVALTMAPSYPCNHPGNFHYYQYPQMVGTVPGCVPSGKRSNSEGSSSEEGGGLATHNGPPASNSPLSSPQSSPYVSPLQSLSPSRASSPLSRPTTTTTTTTTTTAANLPLTITSSTTTASACVISTHSSPQLAHKHSVTTQTVTATTQAGISHTSTHPGTTSSGQTHRGKPPSSGGRSQRQSDRSGSRTRLPGGSAGDVEATVGNHNSPSGARGVIQTSLSFSNTTNHTKSSRWPGNCPAIASSTSSSSSCAAPTGSIKNVTRQNSQSPSPMSGTTTTCRIGVTATVTASSSACKTTSISSHVVSGSSSSTPISLSATQTTRNTSPLVVQGGNQEKSVHVSSNSGIRPPSSTGGSISTNQPTLEKPAVNNNNCLNLEFVKNERLNKYYQQLADYPIDTLKKMSDRELIDMVGLTKGALTKLRRVLAGIESPAPHIPNGFTNPSSIALHPRSTPHPHHTSYNPSHNSIHNHSVAATAAHTSLNSQSTVHNSLHSTMPSHSLSSTSSDTLNTHSYCQTSTSNTQTSSQNALQNTVSETINTCSNNKTSQGSLNSPTPPVSSHKGACPQSSCITGNSPTTTTCSTQTVSSTTSAATPTITTSSSTSTSISSSSLSSSSLSGSPASLKISSSSSPSSSSTSSSSSSSSSPSSNNNKSANTISPSTAIVVTTSRSVVLTTTTTANIVATTHVTQCHSITHSHSPKGAPVIMQQPPCISSAIVVGTSPANSISIQGAHSTCISSSTTSTSSGSVPASVSPITPVPHYMTTPPPPIHHKTPPPSAGSANILGQHHIATQLPPGQHRTPPPPLCPPPRTPSREPPTPSTSTGLTMSNGVQQVYYTCNNGHGGKSNPGVSSSNMGVPASAPLNMTGYTAPVGMTLPQPSPVGSVAMPIYTSAGNMPVYTSSGSIGVPPPGNGGLVPMVPPGGQFPPAYLYSPLGAPGGTHTYVPPGYAAQHPHRSFFLPHIPPIGPMAHLKATPHHHGTTINSGYGSRGGSSSSSCSSSSGSTRGFHKGNPRGHGHMKNCSRSSDSSPSSSQYSSPPQTPSPDHTRDNHTDKRGKTQVDGVDICENGDSLGLLGSGASEGGTPPPLHHPPNPILLPPQANLTRHRLMPYHHLGYVNFHQGMIRYPSLPLQTQTPVVAPRNPVPLNSDKTSRETTPPAPGAVPLVQQDPQCCMRSPSEGSMIPSTLTGNNLGRNGGSPHTAASHPDGPHPPGAHTPVPSVASAPTAQVPPGNSCSGVPHSSVQYNPPGYPVVMSAPMFPQFPGFMPAHSSALSNGFVSSPLPPNFAFPAMGNGLNAAEFVYSSQYPVLGGTTQGGGGPGTACGTPTGIGPPSTPGPGLAAGLPYTHYPPTMPHTPNPSAGAKKSCYNCGQVGHHGAECKEANIEEMCNVPKTVRS</sequence>
<dbReference type="PROSITE" id="PS50158">
    <property type="entry name" value="ZF_CCHC"/>
    <property type="match status" value="1"/>
</dbReference>
<feature type="compositionally biased region" description="Pro residues" evidence="2">
    <location>
        <begin position="1077"/>
        <end position="1096"/>
    </location>
</feature>
<feature type="compositionally biased region" description="Low complexity" evidence="2">
    <location>
        <begin position="1012"/>
        <end position="1040"/>
    </location>
</feature>
<reference evidence="4" key="1">
    <citation type="journal article" date="2021" name="Sci. Adv.">
        <title>The American lobster genome reveals insights on longevity, neural, and immune adaptations.</title>
        <authorList>
            <person name="Polinski J.M."/>
            <person name="Zimin A.V."/>
            <person name="Clark K.F."/>
            <person name="Kohn A.B."/>
            <person name="Sadowski N."/>
            <person name="Timp W."/>
            <person name="Ptitsyn A."/>
            <person name="Khanna P."/>
            <person name="Romanova D.Y."/>
            <person name="Williams P."/>
            <person name="Greenwood S.J."/>
            <person name="Moroz L.L."/>
            <person name="Walt D.R."/>
            <person name="Bodnar A.G."/>
        </authorList>
    </citation>
    <scope>NUCLEOTIDE SEQUENCE</scope>
    <source>
        <strain evidence="4">GMGI-L3</strain>
    </source>
</reference>
<feature type="compositionally biased region" description="Low complexity" evidence="2">
    <location>
        <begin position="1299"/>
        <end position="1314"/>
    </location>
</feature>
<dbReference type="Proteomes" id="UP000747542">
    <property type="component" value="Unassembled WGS sequence"/>
</dbReference>
<feature type="region of interest" description="Disordered" evidence="2">
    <location>
        <begin position="577"/>
        <end position="641"/>
    </location>
</feature>
<evidence type="ECO:0000259" key="3">
    <source>
        <dbReference type="PROSITE" id="PS50158"/>
    </source>
</evidence>
<feature type="compositionally biased region" description="Basic residues" evidence="2">
    <location>
        <begin position="1283"/>
        <end position="1297"/>
    </location>
</feature>
<dbReference type="PANTHER" id="PTHR16195">
    <property type="entry name" value="ZINC FINGER CCHC DOMAIN CONTAINING PROTEIN"/>
    <property type="match status" value="1"/>
</dbReference>
<name>A0A8J5K632_HOMAM</name>
<dbReference type="GO" id="GO:0003676">
    <property type="term" value="F:nucleic acid binding"/>
    <property type="evidence" value="ECO:0007669"/>
    <property type="project" value="InterPro"/>
</dbReference>
<feature type="compositionally biased region" description="Basic and acidic residues" evidence="2">
    <location>
        <begin position="1321"/>
        <end position="1334"/>
    </location>
</feature>
<feature type="compositionally biased region" description="Low complexity" evidence="2">
    <location>
        <begin position="1268"/>
        <end position="1280"/>
    </location>
</feature>
<feature type="region of interest" description="Disordered" evidence="2">
    <location>
        <begin position="1415"/>
        <end position="1516"/>
    </location>
</feature>
<evidence type="ECO:0000256" key="2">
    <source>
        <dbReference type="SAM" id="MobiDB-lite"/>
    </source>
</evidence>
<dbReference type="Pfam" id="PF25479">
    <property type="entry name" value="Vts1"/>
    <property type="match status" value="1"/>
</dbReference>
<feature type="compositionally biased region" description="Polar residues" evidence="2">
    <location>
        <begin position="1499"/>
        <end position="1516"/>
    </location>
</feature>
<feature type="compositionally biased region" description="Low complexity" evidence="2">
    <location>
        <begin position="851"/>
        <end position="925"/>
    </location>
</feature>
<organism evidence="4 5">
    <name type="scientific">Homarus americanus</name>
    <name type="common">American lobster</name>
    <dbReference type="NCBI Taxonomy" id="6706"/>
    <lineage>
        <taxon>Eukaryota</taxon>
        <taxon>Metazoa</taxon>
        <taxon>Ecdysozoa</taxon>
        <taxon>Arthropoda</taxon>
        <taxon>Crustacea</taxon>
        <taxon>Multicrustacea</taxon>
        <taxon>Malacostraca</taxon>
        <taxon>Eumalacostraca</taxon>
        <taxon>Eucarida</taxon>
        <taxon>Decapoda</taxon>
        <taxon>Pleocyemata</taxon>
        <taxon>Astacidea</taxon>
        <taxon>Nephropoidea</taxon>
        <taxon>Nephropidae</taxon>
        <taxon>Homarus</taxon>
    </lineage>
</organism>
<proteinExistence type="predicted"/>
<feature type="compositionally biased region" description="Basic residues" evidence="2">
    <location>
        <begin position="210"/>
        <end position="219"/>
    </location>
</feature>
<evidence type="ECO:0000313" key="4">
    <source>
        <dbReference type="EMBL" id="KAG7170625.1"/>
    </source>
</evidence>
<dbReference type="EMBL" id="JAHLQT010013773">
    <property type="protein sequence ID" value="KAG7170625.1"/>
    <property type="molecule type" value="Genomic_DNA"/>
</dbReference>
<keyword evidence="1" id="KW-0863">Zinc-finger</keyword>
<keyword evidence="5" id="KW-1185">Reference proteome</keyword>
<feature type="compositionally biased region" description="Polar residues" evidence="2">
    <location>
        <begin position="596"/>
        <end position="641"/>
    </location>
</feature>
<dbReference type="InterPro" id="IPR001878">
    <property type="entry name" value="Znf_CCHC"/>
</dbReference>
<evidence type="ECO:0000256" key="1">
    <source>
        <dbReference type="PROSITE-ProRule" id="PRU00047"/>
    </source>
</evidence>
<keyword evidence="1" id="KW-0862">Zinc</keyword>
<dbReference type="InterPro" id="IPR042344">
    <property type="entry name" value="ZCCHC14"/>
</dbReference>
<feature type="compositionally biased region" description="Polar residues" evidence="2">
    <location>
        <begin position="230"/>
        <end position="255"/>
    </location>
</feature>
<feature type="compositionally biased region" description="Low complexity" evidence="2">
    <location>
        <begin position="767"/>
        <end position="809"/>
    </location>
</feature>
<feature type="region of interest" description="Disordered" evidence="2">
    <location>
        <begin position="1012"/>
        <end position="1103"/>
    </location>
</feature>
<keyword evidence="1" id="KW-0479">Metal-binding</keyword>
<dbReference type="InterPro" id="IPR058599">
    <property type="entry name" value="PHAT_Smg/ZCCHC2-like"/>
</dbReference>
<dbReference type="Pfam" id="PF00098">
    <property type="entry name" value="zf-CCHC"/>
    <property type="match status" value="1"/>
</dbReference>
<feature type="compositionally biased region" description="Low complexity" evidence="2">
    <location>
        <begin position="425"/>
        <end position="443"/>
    </location>
</feature>
<feature type="region of interest" description="Disordered" evidence="2">
    <location>
        <begin position="311"/>
        <end position="383"/>
    </location>
</feature>
<dbReference type="GO" id="GO:0008270">
    <property type="term" value="F:zinc ion binding"/>
    <property type="evidence" value="ECO:0007669"/>
    <property type="project" value="UniProtKB-KW"/>
</dbReference>
<feature type="compositionally biased region" description="Polar residues" evidence="2">
    <location>
        <begin position="810"/>
        <end position="829"/>
    </location>
</feature>
<comment type="caution">
    <text evidence="4">The sequence shown here is derived from an EMBL/GenBank/DDBJ whole genome shotgun (WGS) entry which is preliminary data.</text>
</comment>
<gene>
    <name evidence="4" type="primary">Zcchc2-L</name>
    <name evidence="4" type="ORF">Hamer_G013441</name>
</gene>
<feature type="compositionally biased region" description="Low complexity" evidence="2">
    <location>
        <begin position="336"/>
        <end position="383"/>
    </location>
</feature>
<feature type="domain" description="CCHC-type" evidence="3">
    <location>
        <begin position="1642"/>
        <end position="1657"/>
    </location>
</feature>
<feature type="compositionally biased region" description="Polar residues" evidence="2">
    <location>
        <begin position="481"/>
        <end position="511"/>
    </location>
</feature>
<feature type="compositionally biased region" description="Low complexity" evidence="2">
    <location>
        <begin position="577"/>
        <end position="595"/>
    </location>
</feature>
<dbReference type="Pfam" id="PF26034">
    <property type="entry name" value="PHAT_SMAUG"/>
    <property type="match status" value="1"/>
</dbReference>
<feature type="compositionally biased region" description="Polar residues" evidence="2">
    <location>
        <begin position="536"/>
        <end position="554"/>
    </location>
</feature>
<feature type="region of interest" description="Disordered" evidence="2">
    <location>
        <begin position="209"/>
        <end position="255"/>
    </location>
</feature>
<feature type="region of interest" description="Disordered" evidence="2">
    <location>
        <begin position="707"/>
        <end position="744"/>
    </location>
</feature>
<dbReference type="PANTHER" id="PTHR16195:SF16">
    <property type="entry name" value="ZINC FINGER CCHC DOMAIN-CONTAINING PROTEIN 14"/>
    <property type="match status" value="1"/>
</dbReference>
<feature type="region of interest" description="Disordered" evidence="2">
    <location>
        <begin position="425"/>
        <end position="554"/>
    </location>
</feature>
<accession>A0A8J5K632</accession>
<dbReference type="InterPro" id="IPR057327">
    <property type="entry name" value="Vts1_dom"/>
</dbReference>
<feature type="region of interest" description="Disordered" evidence="2">
    <location>
        <begin position="759"/>
        <end position="933"/>
    </location>
</feature>
<feature type="region of interest" description="Disordered" evidence="2">
    <location>
        <begin position="1246"/>
        <end position="1368"/>
    </location>
</feature>
<feature type="compositionally biased region" description="Low complexity" evidence="2">
    <location>
        <begin position="515"/>
        <end position="535"/>
    </location>
</feature>
<protein>
    <submittedName>
        <fullName evidence="4">Zinc finger CCHC domain-containing protein 2-like</fullName>
    </submittedName>
</protein>
<evidence type="ECO:0000313" key="5">
    <source>
        <dbReference type="Proteomes" id="UP000747542"/>
    </source>
</evidence>